<proteinExistence type="predicted"/>
<gene>
    <name evidence="2" type="ORF">CSSPJE1EN2_LOCUS6719</name>
</gene>
<feature type="region of interest" description="Disordered" evidence="1">
    <location>
        <begin position="35"/>
        <end position="55"/>
    </location>
</feature>
<sequence>MSAMQLQQEKMVEKDEDECEEKKAKELAATFERGRAEAYIREPPARPSEKSLPLRPAGCGTCRPVPAPNRLLQVCPVMGSHGSRRREVGSWNRLPSSRGTIIYFADFLQSTS</sequence>
<organism evidence="2 3">
    <name type="scientific">Sphagnum jensenii</name>
    <dbReference type="NCBI Taxonomy" id="128206"/>
    <lineage>
        <taxon>Eukaryota</taxon>
        <taxon>Viridiplantae</taxon>
        <taxon>Streptophyta</taxon>
        <taxon>Embryophyta</taxon>
        <taxon>Bryophyta</taxon>
        <taxon>Sphagnophytina</taxon>
        <taxon>Sphagnopsida</taxon>
        <taxon>Sphagnales</taxon>
        <taxon>Sphagnaceae</taxon>
        <taxon>Sphagnum</taxon>
    </lineage>
</organism>
<evidence type="ECO:0000313" key="3">
    <source>
        <dbReference type="Proteomes" id="UP001497522"/>
    </source>
</evidence>
<feature type="compositionally biased region" description="Basic and acidic residues" evidence="1">
    <location>
        <begin position="35"/>
        <end position="49"/>
    </location>
</feature>
<reference evidence="2" key="1">
    <citation type="submission" date="2024-03" db="EMBL/GenBank/DDBJ databases">
        <authorList>
            <consortium name="ELIXIR-Norway"/>
            <consortium name="Elixir Norway"/>
        </authorList>
    </citation>
    <scope>NUCLEOTIDE SEQUENCE</scope>
</reference>
<keyword evidence="3" id="KW-1185">Reference proteome</keyword>
<accession>A0ABP1AMG1</accession>
<dbReference type="Proteomes" id="UP001497522">
    <property type="component" value="Chromosome 14"/>
</dbReference>
<name>A0ABP1AMG1_9BRYO</name>
<evidence type="ECO:0000313" key="2">
    <source>
        <dbReference type="EMBL" id="CAK9863724.1"/>
    </source>
</evidence>
<dbReference type="EMBL" id="OZ023715">
    <property type="protein sequence ID" value="CAK9863724.1"/>
    <property type="molecule type" value="Genomic_DNA"/>
</dbReference>
<evidence type="ECO:0000256" key="1">
    <source>
        <dbReference type="SAM" id="MobiDB-lite"/>
    </source>
</evidence>
<protein>
    <submittedName>
        <fullName evidence="2">Uncharacterized protein</fullName>
    </submittedName>
</protein>